<dbReference type="InterPro" id="IPR015943">
    <property type="entry name" value="WD40/YVTN_repeat-like_dom_sf"/>
</dbReference>
<name>A0A0C9ZV03_9AGAM</name>
<dbReference type="HOGENOM" id="CLU_006785_0_0_1"/>
<dbReference type="SUPFAM" id="SSF50998">
    <property type="entry name" value="Quinoprotein alcohol dehydrogenase-like"/>
    <property type="match status" value="1"/>
</dbReference>
<dbReference type="EMBL" id="KN835989">
    <property type="protein sequence ID" value="KIK33236.1"/>
    <property type="molecule type" value="Genomic_DNA"/>
</dbReference>
<feature type="domain" description="Heterokaryon incompatibility" evidence="4">
    <location>
        <begin position="471"/>
        <end position="556"/>
    </location>
</feature>
<dbReference type="PROSITE" id="PS00678">
    <property type="entry name" value="WD_REPEATS_1"/>
    <property type="match status" value="1"/>
</dbReference>
<feature type="repeat" description="WD" evidence="3">
    <location>
        <begin position="16"/>
        <end position="57"/>
    </location>
</feature>
<dbReference type="InterPro" id="IPR011047">
    <property type="entry name" value="Quinoprotein_ADH-like_sf"/>
</dbReference>
<feature type="repeat" description="WD" evidence="3">
    <location>
        <begin position="237"/>
        <end position="278"/>
    </location>
</feature>
<keyword evidence="2" id="KW-0677">Repeat</keyword>
<proteinExistence type="predicted"/>
<dbReference type="AlphaFoldDB" id="A0A0C9ZV03"/>
<feature type="repeat" description="WD" evidence="3">
    <location>
        <begin position="101"/>
        <end position="132"/>
    </location>
</feature>
<evidence type="ECO:0000313" key="6">
    <source>
        <dbReference type="Proteomes" id="UP000054485"/>
    </source>
</evidence>
<dbReference type="InterPro" id="IPR001680">
    <property type="entry name" value="WD40_rpt"/>
</dbReference>
<dbReference type="PROSITE" id="PS50294">
    <property type="entry name" value="WD_REPEATS_REGION"/>
    <property type="match status" value="3"/>
</dbReference>
<feature type="repeat" description="WD" evidence="3">
    <location>
        <begin position="58"/>
        <end position="99"/>
    </location>
</feature>
<accession>A0A0C9ZV03</accession>
<sequence>MAEGAIISSNTPIQTYEDHEESILSVAVFPDGQRMVTGSIDKTLRLWDLKNGVVLKKMEGHGNWARAVAITGDGQMITSGDDSGSLITWDGDTGESLTQAIQAHNKAIYSLDFSPDGTVLATGSLDETTKLWRTEMRVQLQLERVIYCGDTVLCVRYSSPGEHLAIATKRDIQIWNPSSIQRIATFEGHAQFRSAIISNYSLAWMPDGTGLLSGGNNYDPTIREWDTSTWRPVGDPWKGHTDRIGAIAVNTAGTLVASASTDHCVRLWRLSDQQTIAVFQHSNWVNCLAFSADGREIFSGGWDMKISKWAVPEDVLLHANIFAKNATVHNAALLNAQKAINLNPSSYRGYQLEHEVFHGAQRYGEAIAAFEIMLSKLENAPNTHIRKLRQRYLSPSEAENAIRTVIHAQLDNCPLRVLDTTTGLLCDREAQTRIFKTSIEYKEFLLFKMRHPDVKEKHIEELAGKYLSCAMLSHRWEGNEPLLHDIQDKAVYDLDAPGGIVKLQSFCKVARQAGCRWAWSDTCCIDKTNNAELQQSLNSMFVWYRHSALTIVYLSDVPPRSKAGALANSAWNTRGWTIGEFLAPRVILFYQQDWTLYLNDRSPNHKKSVMIMQELGDVVGIDPRALVAFRPGLTGAREKLQWSSTRVTTLQEDIAYSLFGIFGVHLPVIYGEKKQNALGRLLQEVVARSGDISALDWIGTPSEFNSCLPADITYYNASPPVLSSLSEDEMEKSVSILQKVVTLELASEFYALLDQLNAPRFANCRLHLPCIVFPVTGMRWRRGQGQETSFTYEVKAEGLHDLLITTKDKPNHFLRAKLTRQTLLLVRPWTRCSLELPDFDNDTQSDANVSEVGSALYSMLPGSRSRALRFIPRIGQPFGSFLDNFPGDKNSESYLQALWLIVRLRQPFSAFLLAQQPSGEYKRIASDRHVIAQVKDVASVRSMMDVRTLEIL</sequence>
<dbReference type="OrthoDB" id="2423701at2759"/>
<organism evidence="5 6">
    <name type="scientific">Suillus luteus UH-Slu-Lm8-n1</name>
    <dbReference type="NCBI Taxonomy" id="930992"/>
    <lineage>
        <taxon>Eukaryota</taxon>
        <taxon>Fungi</taxon>
        <taxon>Dikarya</taxon>
        <taxon>Basidiomycota</taxon>
        <taxon>Agaricomycotina</taxon>
        <taxon>Agaricomycetes</taxon>
        <taxon>Agaricomycetidae</taxon>
        <taxon>Boletales</taxon>
        <taxon>Suillineae</taxon>
        <taxon>Suillaceae</taxon>
        <taxon>Suillus</taxon>
    </lineage>
</organism>
<protein>
    <recommendedName>
        <fullName evidence="4">Heterokaryon incompatibility domain-containing protein</fullName>
    </recommendedName>
</protein>
<keyword evidence="6" id="KW-1185">Reference proteome</keyword>
<evidence type="ECO:0000259" key="4">
    <source>
        <dbReference type="Pfam" id="PF06985"/>
    </source>
</evidence>
<reference evidence="5 6" key="1">
    <citation type="submission" date="2014-04" db="EMBL/GenBank/DDBJ databases">
        <authorList>
            <consortium name="DOE Joint Genome Institute"/>
            <person name="Kuo A."/>
            <person name="Ruytinx J."/>
            <person name="Rineau F."/>
            <person name="Colpaert J."/>
            <person name="Kohler A."/>
            <person name="Nagy L.G."/>
            <person name="Floudas D."/>
            <person name="Copeland A."/>
            <person name="Barry K.W."/>
            <person name="Cichocki N."/>
            <person name="Veneault-Fourrey C."/>
            <person name="LaButti K."/>
            <person name="Lindquist E.A."/>
            <person name="Lipzen A."/>
            <person name="Lundell T."/>
            <person name="Morin E."/>
            <person name="Murat C."/>
            <person name="Sun H."/>
            <person name="Tunlid A."/>
            <person name="Henrissat B."/>
            <person name="Grigoriev I.V."/>
            <person name="Hibbett D.S."/>
            <person name="Martin F."/>
            <person name="Nordberg H.P."/>
            <person name="Cantor M.N."/>
            <person name="Hua S.X."/>
        </authorList>
    </citation>
    <scope>NUCLEOTIDE SEQUENCE [LARGE SCALE GENOMIC DNA]</scope>
    <source>
        <strain evidence="5 6">UH-Slu-Lm8-n1</strain>
    </source>
</reference>
<dbReference type="InterPro" id="IPR020472">
    <property type="entry name" value="WD40_PAC1"/>
</dbReference>
<dbReference type="PANTHER" id="PTHR10622:SF10">
    <property type="entry name" value="HET DOMAIN-CONTAINING PROTEIN"/>
    <property type="match status" value="1"/>
</dbReference>
<dbReference type="STRING" id="930992.A0A0C9ZV03"/>
<dbReference type="PANTHER" id="PTHR10622">
    <property type="entry name" value="HET DOMAIN-CONTAINING PROTEIN"/>
    <property type="match status" value="1"/>
</dbReference>
<dbReference type="Pfam" id="PF06985">
    <property type="entry name" value="HET"/>
    <property type="match status" value="1"/>
</dbReference>
<dbReference type="Pfam" id="PF00400">
    <property type="entry name" value="WD40"/>
    <property type="match status" value="6"/>
</dbReference>
<evidence type="ECO:0000256" key="3">
    <source>
        <dbReference type="PROSITE-ProRule" id="PRU00221"/>
    </source>
</evidence>
<dbReference type="InParanoid" id="A0A0C9ZV03"/>
<dbReference type="InterPro" id="IPR019775">
    <property type="entry name" value="WD40_repeat_CS"/>
</dbReference>
<evidence type="ECO:0000256" key="1">
    <source>
        <dbReference type="ARBA" id="ARBA00022574"/>
    </source>
</evidence>
<keyword evidence="1 3" id="KW-0853">WD repeat</keyword>
<reference evidence="6" key="2">
    <citation type="submission" date="2015-01" db="EMBL/GenBank/DDBJ databases">
        <title>Evolutionary Origins and Diversification of the Mycorrhizal Mutualists.</title>
        <authorList>
            <consortium name="DOE Joint Genome Institute"/>
            <consortium name="Mycorrhizal Genomics Consortium"/>
            <person name="Kohler A."/>
            <person name="Kuo A."/>
            <person name="Nagy L.G."/>
            <person name="Floudas D."/>
            <person name="Copeland A."/>
            <person name="Barry K.W."/>
            <person name="Cichocki N."/>
            <person name="Veneault-Fourrey C."/>
            <person name="LaButti K."/>
            <person name="Lindquist E.A."/>
            <person name="Lipzen A."/>
            <person name="Lundell T."/>
            <person name="Morin E."/>
            <person name="Murat C."/>
            <person name="Riley R."/>
            <person name="Ohm R."/>
            <person name="Sun H."/>
            <person name="Tunlid A."/>
            <person name="Henrissat B."/>
            <person name="Grigoriev I.V."/>
            <person name="Hibbett D.S."/>
            <person name="Martin F."/>
        </authorList>
    </citation>
    <scope>NUCLEOTIDE SEQUENCE [LARGE SCALE GENOMIC DNA]</scope>
    <source>
        <strain evidence="6">UH-Slu-Lm8-n1</strain>
    </source>
</reference>
<gene>
    <name evidence="5" type="ORF">CY34DRAFT_813773</name>
</gene>
<evidence type="ECO:0000256" key="2">
    <source>
        <dbReference type="ARBA" id="ARBA00022737"/>
    </source>
</evidence>
<dbReference type="CDD" id="cd00200">
    <property type="entry name" value="WD40"/>
    <property type="match status" value="1"/>
</dbReference>
<feature type="repeat" description="WD" evidence="3">
    <location>
        <begin position="278"/>
        <end position="319"/>
    </location>
</feature>
<dbReference type="Proteomes" id="UP000054485">
    <property type="component" value="Unassembled WGS sequence"/>
</dbReference>
<dbReference type="PROSITE" id="PS50082">
    <property type="entry name" value="WD_REPEATS_2"/>
    <property type="match status" value="5"/>
</dbReference>
<dbReference type="InterPro" id="IPR010730">
    <property type="entry name" value="HET"/>
</dbReference>
<evidence type="ECO:0000313" key="5">
    <source>
        <dbReference type="EMBL" id="KIK33236.1"/>
    </source>
</evidence>
<dbReference type="PRINTS" id="PR00320">
    <property type="entry name" value="GPROTEINBRPT"/>
</dbReference>
<dbReference type="SMART" id="SM00320">
    <property type="entry name" value="WD40"/>
    <property type="match status" value="7"/>
</dbReference>
<dbReference type="Gene3D" id="2.130.10.10">
    <property type="entry name" value="YVTN repeat-like/Quinoprotein amine dehydrogenase"/>
    <property type="match status" value="2"/>
</dbReference>